<sequence length="512" mass="56249">MIDVLEEQYASLSLTEKESEEVVVDINHVEEVLSSGENCLIMQLLTRKHYNHEVFKQTMRKVWRTVKGVKIRDLNSDFSLAEFEDVKDKVKVLREGPWAFDKQLVLLKEFDGLVQAKGLTIVHVPFWVRIYDLPLMARNSYVGKLIGSLIGEFLEVDLAKGEFEWGEFMRVRVLLDISTPLQRRKKLKLGDENYCWVRLVYERLPDFCYQCGLLGHSLRECAEFISVNAEIDQLPYGAWLRAGFSSPKRGWQVGAGARSKEGSRNADPPQPMAVEPAKGVSVPPVNEGATAELVGNLPLREGASITERVTVGEKNMGPVFVEKLFSLDSPVVAHEGNAKMDKGRVGSGDTSNSERVGGSVTPAINEDHLVDVPIVKSSEMGLGPSLGSTEVGVRHPGPHTQERGRKPTKEAAELTKGPNCCTPNSNSKARVGTIQFHTKAISFDEAVGEFAAAGGISNRPLSFSPKKAVVGTRKWKLPSIKADAGRPHKKVHVSDSPLAISAAAIAQPRQTP</sequence>
<keyword evidence="1" id="KW-0863">Zinc-finger</keyword>
<dbReference type="InterPro" id="IPR040256">
    <property type="entry name" value="At4g02000-like"/>
</dbReference>
<keyword evidence="4" id="KW-1185">Reference proteome</keyword>
<dbReference type="InterPro" id="IPR025558">
    <property type="entry name" value="DUF4283"/>
</dbReference>
<evidence type="ECO:0000313" key="4">
    <source>
        <dbReference type="Proteomes" id="UP000235220"/>
    </source>
</evidence>
<dbReference type="InterPro" id="IPR001878">
    <property type="entry name" value="Znf_CCHC"/>
</dbReference>
<feature type="compositionally biased region" description="Basic and acidic residues" evidence="2">
    <location>
        <begin position="400"/>
        <end position="413"/>
    </location>
</feature>
<dbReference type="PANTHER" id="PTHR31286">
    <property type="entry name" value="GLYCINE-RICH CELL WALL STRUCTURAL PROTEIN 1.8-LIKE"/>
    <property type="match status" value="1"/>
</dbReference>
<dbReference type="InterPro" id="IPR025836">
    <property type="entry name" value="Zn_knuckle_CX2CX4HX4C"/>
</dbReference>
<proteinExistence type="predicted"/>
<dbReference type="Proteomes" id="UP000235220">
    <property type="component" value="Chromosome 6"/>
</dbReference>
<protein>
    <submittedName>
        <fullName evidence="5">Uncharacterized protein LOC108984200</fullName>
    </submittedName>
</protein>
<evidence type="ECO:0000256" key="1">
    <source>
        <dbReference type="PROSITE-ProRule" id="PRU00047"/>
    </source>
</evidence>
<dbReference type="GeneID" id="108984200"/>
<evidence type="ECO:0000313" key="5">
    <source>
        <dbReference type="RefSeq" id="XP_035546641.1"/>
    </source>
</evidence>
<keyword evidence="1" id="KW-0479">Metal-binding</keyword>
<feature type="region of interest" description="Disordered" evidence="2">
    <location>
        <begin position="339"/>
        <end position="360"/>
    </location>
</feature>
<feature type="region of interest" description="Disordered" evidence="2">
    <location>
        <begin position="252"/>
        <end position="282"/>
    </location>
</feature>
<reference evidence="5" key="1">
    <citation type="submission" date="2025-08" db="UniProtKB">
        <authorList>
            <consortium name="RefSeq"/>
        </authorList>
    </citation>
    <scope>IDENTIFICATION</scope>
    <source>
        <tissue evidence="5">Leaves</tissue>
    </source>
</reference>
<keyword evidence="1" id="KW-0862">Zinc</keyword>
<evidence type="ECO:0000256" key="2">
    <source>
        <dbReference type="SAM" id="MobiDB-lite"/>
    </source>
</evidence>
<dbReference type="OrthoDB" id="1707487at2759"/>
<organism evidence="4 5">
    <name type="scientific">Juglans regia</name>
    <name type="common">English walnut</name>
    <dbReference type="NCBI Taxonomy" id="51240"/>
    <lineage>
        <taxon>Eukaryota</taxon>
        <taxon>Viridiplantae</taxon>
        <taxon>Streptophyta</taxon>
        <taxon>Embryophyta</taxon>
        <taxon>Tracheophyta</taxon>
        <taxon>Spermatophyta</taxon>
        <taxon>Magnoliopsida</taxon>
        <taxon>eudicotyledons</taxon>
        <taxon>Gunneridae</taxon>
        <taxon>Pentapetalae</taxon>
        <taxon>rosids</taxon>
        <taxon>fabids</taxon>
        <taxon>Fagales</taxon>
        <taxon>Juglandaceae</taxon>
        <taxon>Juglans</taxon>
    </lineage>
</organism>
<gene>
    <name evidence="5" type="primary">LOC108984200</name>
</gene>
<feature type="region of interest" description="Disordered" evidence="2">
    <location>
        <begin position="387"/>
        <end position="417"/>
    </location>
</feature>
<dbReference type="InParanoid" id="A0A6P9EH14"/>
<dbReference type="RefSeq" id="XP_035546641.1">
    <property type="nucleotide sequence ID" value="XM_035690748.1"/>
</dbReference>
<dbReference type="GO" id="GO:0003676">
    <property type="term" value="F:nucleic acid binding"/>
    <property type="evidence" value="ECO:0007669"/>
    <property type="project" value="InterPro"/>
</dbReference>
<feature type="domain" description="CCHC-type" evidence="3">
    <location>
        <begin position="208"/>
        <end position="223"/>
    </location>
</feature>
<evidence type="ECO:0000259" key="3">
    <source>
        <dbReference type="PROSITE" id="PS50158"/>
    </source>
</evidence>
<dbReference type="PROSITE" id="PS50158">
    <property type="entry name" value="ZF_CCHC"/>
    <property type="match status" value="1"/>
</dbReference>
<dbReference type="GO" id="GO:0008270">
    <property type="term" value="F:zinc ion binding"/>
    <property type="evidence" value="ECO:0007669"/>
    <property type="project" value="UniProtKB-KW"/>
</dbReference>
<accession>A0A6P9EH14</accession>
<dbReference type="PANTHER" id="PTHR31286:SF167">
    <property type="entry name" value="OS09G0268800 PROTEIN"/>
    <property type="match status" value="1"/>
</dbReference>
<dbReference type="Pfam" id="PF14392">
    <property type="entry name" value="zf-CCHC_4"/>
    <property type="match status" value="1"/>
</dbReference>
<dbReference type="Pfam" id="PF14111">
    <property type="entry name" value="DUF4283"/>
    <property type="match status" value="1"/>
</dbReference>
<dbReference type="AlphaFoldDB" id="A0A6P9EH14"/>
<dbReference type="KEGG" id="jre:108984200"/>
<name>A0A6P9EH14_JUGRE</name>